<dbReference type="Proteomes" id="UP000320776">
    <property type="component" value="Chromosome"/>
</dbReference>
<organism evidence="1 2">
    <name type="scientific">Sporomusa termitida</name>
    <dbReference type="NCBI Taxonomy" id="2377"/>
    <lineage>
        <taxon>Bacteria</taxon>
        <taxon>Bacillati</taxon>
        <taxon>Bacillota</taxon>
        <taxon>Negativicutes</taxon>
        <taxon>Selenomonadales</taxon>
        <taxon>Sporomusaceae</taxon>
        <taxon>Sporomusa</taxon>
    </lineage>
</organism>
<accession>A0A517DWT3</accession>
<protein>
    <submittedName>
        <fullName evidence="1">Uncharacterized protein</fullName>
    </submittedName>
</protein>
<evidence type="ECO:0000313" key="1">
    <source>
        <dbReference type="EMBL" id="QDR81818.1"/>
    </source>
</evidence>
<keyword evidence="2" id="KW-1185">Reference proteome</keyword>
<proteinExistence type="predicted"/>
<dbReference type="AlphaFoldDB" id="A0A517DWT3"/>
<name>A0A517DWT3_9FIRM</name>
<sequence>MKHLGRRIIRAIEKENGVIPAELISEVPDYKLIEDHNEAKQKMKSAPSPL</sequence>
<reference evidence="1 2" key="1">
    <citation type="submission" date="2019-02" db="EMBL/GenBank/DDBJ databases">
        <title>Closed genome of Sporomusa termitida DSM 4440.</title>
        <authorList>
            <person name="Poehlein A."/>
            <person name="Daniel R."/>
        </authorList>
    </citation>
    <scope>NUCLEOTIDE SEQUENCE [LARGE SCALE GENOMIC DNA]</scope>
    <source>
        <strain evidence="1 2">DSM 4440</strain>
    </source>
</reference>
<dbReference type="KEGG" id="sted:SPTER_32330"/>
<dbReference type="EMBL" id="CP036259">
    <property type="protein sequence ID" value="QDR81818.1"/>
    <property type="molecule type" value="Genomic_DNA"/>
</dbReference>
<gene>
    <name evidence="1" type="ORF">SPTER_32330</name>
</gene>
<evidence type="ECO:0000313" key="2">
    <source>
        <dbReference type="Proteomes" id="UP000320776"/>
    </source>
</evidence>